<protein>
    <recommendedName>
        <fullName evidence="1">Heme NO-binding domain-containing protein</fullName>
    </recommendedName>
</protein>
<proteinExistence type="predicted"/>
<accession>A0A6B0VL27</accession>
<dbReference type="InterPro" id="IPR011644">
    <property type="entry name" value="Heme_NO-bd"/>
</dbReference>
<evidence type="ECO:0000259" key="1">
    <source>
        <dbReference type="Pfam" id="PF07700"/>
    </source>
</evidence>
<dbReference type="Gene3D" id="3.90.1520.10">
    <property type="entry name" value="H-NOX domain"/>
    <property type="match status" value="1"/>
</dbReference>
<keyword evidence="3" id="KW-1185">Reference proteome</keyword>
<dbReference type="InterPro" id="IPR038158">
    <property type="entry name" value="H-NOX_domain_sf"/>
</dbReference>
<dbReference type="Proteomes" id="UP000434101">
    <property type="component" value="Unassembled WGS sequence"/>
</dbReference>
<evidence type="ECO:0000313" key="3">
    <source>
        <dbReference type="Proteomes" id="UP000434101"/>
    </source>
</evidence>
<dbReference type="InterPro" id="IPR024096">
    <property type="entry name" value="NO_sig/Golgi_transp_ligand-bd"/>
</dbReference>
<dbReference type="OrthoDB" id="261084at2157"/>
<comment type="caution">
    <text evidence="2">The sequence shown here is derived from an EMBL/GenBank/DDBJ whole genome shotgun (WGS) entry which is preliminary data.</text>
</comment>
<organism evidence="2 3">
    <name type="scientific">Natronorubrum halalkaliphilum</name>
    <dbReference type="NCBI Taxonomy" id="2691917"/>
    <lineage>
        <taxon>Archaea</taxon>
        <taxon>Methanobacteriati</taxon>
        <taxon>Methanobacteriota</taxon>
        <taxon>Stenosarchaea group</taxon>
        <taxon>Halobacteria</taxon>
        <taxon>Halobacteriales</taxon>
        <taxon>Natrialbaceae</taxon>
        <taxon>Natronorubrum</taxon>
    </lineage>
</organism>
<dbReference type="AlphaFoldDB" id="A0A6B0VL27"/>
<dbReference type="EMBL" id="WUYX01000021">
    <property type="protein sequence ID" value="MXV61492.1"/>
    <property type="molecule type" value="Genomic_DNA"/>
</dbReference>
<dbReference type="SUPFAM" id="SSF111126">
    <property type="entry name" value="Ligand-binding domain in the NO signalling and Golgi transport"/>
    <property type="match status" value="1"/>
</dbReference>
<dbReference type="GO" id="GO:0020037">
    <property type="term" value="F:heme binding"/>
    <property type="evidence" value="ECO:0007669"/>
    <property type="project" value="InterPro"/>
</dbReference>
<feature type="domain" description="Heme NO-binding" evidence="1">
    <location>
        <begin position="2"/>
        <end position="161"/>
    </location>
</feature>
<gene>
    <name evidence="2" type="ORF">GS429_05320</name>
</gene>
<sequence>MHGIVHKTVKEYVVAKTDEETWQSIVDRTGIESTLYLPVSAYDDNEIEVILETLSSMAVQERPQIERDLGRTLGPELLTTFNAHVRNEWGLFDLLEHVESIAEAVDATTNANSLPAVSCTRESPARARVTYRTHRETVYCALAHGILEGFAADFEADATVTKRACVRDGDEACVFLVEGA</sequence>
<reference evidence="2 3" key="1">
    <citation type="submission" date="2020-01" db="EMBL/GenBank/DDBJ databases">
        <title>Natronorubrum sp. JWXQ-INN 674 isolated from Inner Mongolia Autonomous Region of China.</title>
        <authorList>
            <person name="Xue Q."/>
        </authorList>
    </citation>
    <scope>NUCLEOTIDE SEQUENCE [LARGE SCALE GENOMIC DNA]</scope>
    <source>
        <strain evidence="2 3">JWXQ-INN-674</strain>
    </source>
</reference>
<name>A0A6B0VL27_9EURY</name>
<dbReference type="RefSeq" id="WP_160063427.1">
    <property type="nucleotide sequence ID" value="NZ_WUYX01000021.1"/>
</dbReference>
<evidence type="ECO:0000313" key="2">
    <source>
        <dbReference type="EMBL" id="MXV61492.1"/>
    </source>
</evidence>
<dbReference type="Pfam" id="PF07700">
    <property type="entry name" value="HNOB"/>
    <property type="match status" value="1"/>
</dbReference>